<dbReference type="Proteomes" id="UP000700059">
    <property type="component" value="Unassembled WGS sequence"/>
</dbReference>
<evidence type="ECO:0000256" key="1">
    <source>
        <dbReference type="ARBA" id="ARBA00009275"/>
    </source>
</evidence>
<dbReference type="CDD" id="cd01310">
    <property type="entry name" value="TatD_DNAse"/>
    <property type="match status" value="1"/>
</dbReference>
<evidence type="ECO:0000313" key="4">
    <source>
        <dbReference type="EMBL" id="MBX7491167.1"/>
    </source>
</evidence>
<protein>
    <submittedName>
        <fullName evidence="4">TatD family hydrolase</fullName>
    </submittedName>
</protein>
<dbReference type="PANTHER" id="PTHR46124:SF2">
    <property type="entry name" value="D-AMINOACYL-TRNA DEACYLASE"/>
    <property type="match status" value="1"/>
</dbReference>
<dbReference type="PIRSF" id="PIRSF005902">
    <property type="entry name" value="DNase_TatD"/>
    <property type="match status" value="1"/>
</dbReference>
<dbReference type="GO" id="GO:0016787">
    <property type="term" value="F:hydrolase activity"/>
    <property type="evidence" value="ECO:0007669"/>
    <property type="project" value="UniProtKB-KW"/>
</dbReference>
<dbReference type="EMBL" id="JAIGYQ010000009">
    <property type="protein sequence ID" value="MBX7491167.1"/>
    <property type="molecule type" value="Genomic_DNA"/>
</dbReference>
<keyword evidence="2" id="KW-0479">Metal-binding</keyword>
<evidence type="ECO:0000256" key="3">
    <source>
        <dbReference type="ARBA" id="ARBA00022801"/>
    </source>
</evidence>
<keyword evidence="3 4" id="KW-0378">Hydrolase</keyword>
<keyword evidence="5" id="KW-1185">Reference proteome</keyword>
<name>A0ABS7JP46_9HELI</name>
<dbReference type="SUPFAM" id="SSF51556">
    <property type="entry name" value="Metallo-dependent hydrolases"/>
    <property type="match status" value="1"/>
</dbReference>
<dbReference type="Pfam" id="PF01026">
    <property type="entry name" value="TatD_DNase"/>
    <property type="match status" value="1"/>
</dbReference>
<dbReference type="Gene3D" id="3.20.20.140">
    <property type="entry name" value="Metal-dependent hydrolases"/>
    <property type="match status" value="1"/>
</dbReference>
<dbReference type="InterPro" id="IPR018228">
    <property type="entry name" value="DNase_TatD-rel_CS"/>
</dbReference>
<evidence type="ECO:0000313" key="5">
    <source>
        <dbReference type="Proteomes" id="UP000700059"/>
    </source>
</evidence>
<dbReference type="RefSeq" id="WP_221532433.1">
    <property type="nucleotide sequence ID" value="NZ_JAIGYP010000009.1"/>
</dbReference>
<dbReference type="InterPro" id="IPR032466">
    <property type="entry name" value="Metal_Hydrolase"/>
</dbReference>
<dbReference type="InterPro" id="IPR001130">
    <property type="entry name" value="TatD-like"/>
</dbReference>
<dbReference type="PANTHER" id="PTHR46124">
    <property type="entry name" value="D-AMINOACYL-TRNA DEACYLASE"/>
    <property type="match status" value="1"/>
</dbReference>
<proteinExistence type="inferred from homology"/>
<gene>
    <name evidence="4" type="ORF">K4G57_06790</name>
</gene>
<sequence>MQLCDTHCHLDDARYDADFEEILERAENAGISHFIIPAADPKDLQKAQNLANTHTNVYFASGVHPNLAYAYDEAYVQSFLNNPKCIAIGECGLDYYNLEEKLEDFNLDSILELKEMQKRVFIAQIKLAIAFKKPLIVHIRDASNDSLEILQTYAKDLVGGVLHCFNADSQLLKLAPFNFYYGIGGVLTFKNARKLVEVLPKIPLESLLLETDAPYLTPHPHRGQRNEPSYIPLVLEKMQEILQLPKETLIAQINANTQRLFNIS</sequence>
<evidence type="ECO:0000256" key="2">
    <source>
        <dbReference type="ARBA" id="ARBA00022723"/>
    </source>
</evidence>
<reference evidence="4 5" key="1">
    <citation type="submission" date="2021-08" db="EMBL/GenBank/DDBJ databases">
        <title>Helicobacter spp. isolated from feces of Anatolian Ground Squirrel (Spermophilus xanthoprymnus) in Turkey.</title>
        <authorList>
            <person name="Aydin F."/>
            <person name="Abay S."/>
            <person name="Kayman T."/>
            <person name="Karakaya E."/>
            <person name="Saticioglu I.B."/>
        </authorList>
    </citation>
    <scope>NUCLEOTIDE SEQUENCE [LARGE SCALE GENOMIC DNA]</scope>
    <source>
        <strain evidence="4 5">Faydin-H70</strain>
    </source>
</reference>
<organism evidence="4 5">
    <name type="scientific">Helicobacter turcicus</name>
    <dbReference type="NCBI Taxonomy" id="2867412"/>
    <lineage>
        <taxon>Bacteria</taxon>
        <taxon>Pseudomonadati</taxon>
        <taxon>Campylobacterota</taxon>
        <taxon>Epsilonproteobacteria</taxon>
        <taxon>Campylobacterales</taxon>
        <taxon>Helicobacteraceae</taxon>
        <taxon>Helicobacter</taxon>
    </lineage>
</organism>
<comment type="similarity">
    <text evidence="1">Belongs to the metallo-dependent hydrolases superfamily. TatD-type hydrolase family.</text>
</comment>
<dbReference type="NCBIfam" id="TIGR00010">
    <property type="entry name" value="YchF/TatD family DNA exonuclease"/>
    <property type="match status" value="1"/>
</dbReference>
<dbReference type="InterPro" id="IPR015991">
    <property type="entry name" value="TatD/YcfH-like"/>
</dbReference>
<comment type="caution">
    <text evidence="4">The sequence shown here is derived from an EMBL/GenBank/DDBJ whole genome shotgun (WGS) entry which is preliminary data.</text>
</comment>
<dbReference type="PROSITE" id="PS01091">
    <property type="entry name" value="TATD_3"/>
    <property type="match status" value="1"/>
</dbReference>
<accession>A0ABS7JP46</accession>